<evidence type="ECO:0000256" key="1">
    <source>
        <dbReference type="SAM" id="MobiDB-lite"/>
    </source>
</evidence>
<sequence length="255" mass="29959">MDNNEHNATSKKSKTEGVEENTKSRCAKWDDYTHIKFVELCEEEIRKGNRPGSYLSKDGWRNLIAVFNQMTGRNYDKKQMKNHWNTMKSEWKLFKSLTHEETGLGFDAKRNTIAVDDEWWEKKITQYNRYKKFRNKDLSLFLYQYDTIFSVILALRHRARAPNQTYPPNQSLKNGIDLLLVDINEVKRDMNLFTATFNAKEKESSSKTRKKIMAFDATGLKEDIQSLLKLMFTTAHLHFLPAAKMVQLLLSVLIY</sequence>
<dbReference type="InterPro" id="IPR024752">
    <property type="entry name" value="Myb/SANT-like_dom"/>
</dbReference>
<keyword evidence="4" id="KW-1185">Reference proteome</keyword>
<comment type="caution">
    <text evidence="3">The sequence shown here is derived from an EMBL/GenBank/DDBJ whole genome shotgun (WGS) entry which is preliminary data.</text>
</comment>
<evidence type="ECO:0000313" key="4">
    <source>
        <dbReference type="Proteomes" id="UP001370490"/>
    </source>
</evidence>
<dbReference type="EMBL" id="JBAMMX010000014">
    <property type="protein sequence ID" value="KAK6927852.1"/>
    <property type="molecule type" value="Genomic_DNA"/>
</dbReference>
<dbReference type="PANTHER" id="PTHR31704">
    <property type="entry name" value="MYB/SANT-LIKE DNA-BINDING DOMAIN PROTEIN-RELATED"/>
    <property type="match status" value="1"/>
</dbReference>
<dbReference type="PANTHER" id="PTHR31704:SF37">
    <property type="entry name" value="HEAT SHOCK PROTEIN"/>
    <property type="match status" value="1"/>
</dbReference>
<dbReference type="AlphaFoldDB" id="A0AAN8VI72"/>
<feature type="domain" description="Myb/SANT-like" evidence="2">
    <location>
        <begin position="28"/>
        <end position="122"/>
    </location>
</feature>
<dbReference type="Proteomes" id="UP001370490">
    <property type="component" value="Unassembled WGS sequence"/>
</dbReference>
<dbReference type="Pfam" id="PF12776">
    <property type="entry name" value="Myb_DNA-bind_3"/>
    <property type="match status" value="1"/>
</dbReference>
<name>A0AAN8VI72_9MAGN</name>
<evidence type="ECO:0000313" key="3">
    <source>
        <dbReference type="EMBL" id="KAK6927852.1"/>
    </source>
</evidence>
<organism evidence="3 4">
    <name type="scientific">Dillenia turbinata</name>
    <dbReference type="NCBI Taxonomy" id="194707"/>
    <lineage>
        <taxon>Eukaryota</taxon>
        <taxon>Viridiplantae</taxon>
        <taxon>Streptophyta</taxon>
        <taxon>Embryophyta</taxon>
        <taxon>Tracheophyta</taxon>
        <taxon>Spermatophyta</taxon>
        <taxon>Magnoliopsida</taxon>
        <taxon>eudicotyledons</taxon>
        <taxon>Gunneridae</taxon>
        <taxon>Pentapetalae</taxon>
        <taxon>Dilleniales</taxon>
        <taxon>Dilleniaceae</taxon>
        <taxon>Dillenia</taxon>
    </lineage>
</organism>
<gene>
    <name evidence="3" type="ORF">RJ641_006443</name>
</gene>
<protein>
    <submittedName>
        <fullName evidence="3">Myb/SANT-like domain</fullName>
    </submittedName>
</protein>
<evidence type="ECO:0000259" key="2">
    <source>
        <dbReference type="Pfam" id="PF12776"/>
    </source>
</evidence>
<accession>A0AAN8VI72</accession>
<proteinExistence type="predicted"/>
<reference evidence="3 4" key="1">
    <citation type="submission" date="2023-12" db="EMBL/GenBank/DDBJ databases">
        <title>A high-quality genome assembly for Dillenia turbinata (Dilleniales).</title>
        <authorList>
            <person name="Chanderbali A."/>
        </authorList>
    </citation>
    <scope>NUCLEOTIDE SEQUENCE [LARGE SCALE GENOMIC DNA]</scope>
    <source>
        <strain evidence="3">LSX21</strain>
        <tissue evidence="3">Leaf</tissue>
    </source>
</reference>
<feature type="region of interest" description="Disordered" evidence="1">
    <location>
        <begin position="1"/>
        <end position="20"/>
    </location>
</feature>